<reference evidence="1" key="1">
    <citation type="journal article" date="2021" name="Proc. Natl. Acad. Sci. U.S.A.">
        <title>A Catalog of Tens of Thousands of Viruses from Human Metagenomes Reveals Hidden Associations with Chronic Diseases.</title>
        <authorList>
            <person name="Tisza M.J."/>
            <person name="Buck C.B."/>
        </authorList>
    </citation>
    <scope>NUCLEOTIDE SEQUENCE</scope>
    <source>
        <strain evidence="1">Ctefc32</strain>
    </source>
</reference>
<sequence>METRMVKIANFILNSDFPALAQAFQKSHTVTSFIGTPVSDAKWREDYIDIIVPNASTIQRVNIQSHSLELVSPGYMQICHTDAVYNVFTRSVNANTIRLTVQCVQISGGDNTTHTESFTFHISGFYLP</sequence>
<dbReference type="EMBL" id="BK032733">
    <property type="protein sequence ID" value="DAF57358.1"/>
    <property type="molecule type" value="Genomic_DNA"/>
</dbReference>
<proteinExistence type="predicted"/>
<evidence type="ECO:0000313" key="1">
    <source>
        <dbReference type="EMBL" id="DAF57358.1"/>
    </source>
</evidence>
<accession>A0A8S5T291</accession>
<protein>
    <submittedName>
        <fullName evidence="1">Uncharacterized protein</fullName>
    </submittedName>
</protein>
<organism evidence="1">
    <name type="scientific">Podoviridae sp. ctefc32</name>
    <dbReference type="NCBI Taxonomy" id="2827742"/>
    <lineage>
        <taxon>Viruses</taxon>
        <taxon>Duplodnaviria</taxon>
        <taxon>Heunggongvirae</taxon>
        <taxon>Uroviricota</taxon>
        <taxon>Caudoviricetes</taxon>
    </lineage>
</organism>
<name>A0A8S5T291_9CAUD</name>